<evidence type="ECO:0000256" key="3">
    <source>
        <dbReference type="ARBA" id="ARBA00022777"/>
    </source>
</evidence>
<dbReference type="AlphaFoldDB" id="A0A455T731"/>
<dbReference type="Gene3D" id="3.40.1160.10">
    <property type="entry name" value="Acetylglutamate kinase-like"/>
    <property type="match status" value="1"/>
</dbReference>
<sequence length="310" mass="33191">MSKLAVVALGAHSFSEDEGDRDGPGQLEAICTSARYIVDLLVNGWNVVIAYDSVFQADLPGERLAHTPTLASQWLPANCLPELQGRTGYLIQQSLDEELQRRGLNRRSVCLLTRAILRSKSDEMAPSQLTGPHGRTAQATEEARASKTQPAHPAVEVQSTEEVGEIVEQEAIKTLLQAGFIVIAAAGSTVPVVRDSEGRLRAVEARLHGDLAASFLATQLNADLFLITMAAEKVTLSSPQAEGAYPLEMLTLAELRQYEAAGCFAGNQRIGSKIRAAIRYLEHGGGAALITCPQAIGRALAGRTGTWILP</sequence>
<evidence type="ECO:0000256" key="1">
    <source>
        <dbReference type="ARBA" id="ARBA00011066"/>
    </source>
</evidence>
<dbReference type="GO" id="GO:0008804">
    <property type="term" value="F:carbamate kinase activity"/>
    <property type="evidence" value="ECO:0007669"/>
    <property type="project" value="InterPro"/>
</dbReference>
<dbReference type="GO" id="GO:0005829">
    <property type="term" value="C:cytosol"/>
    <property type="evidence" value="ECO:0007669"/>
    <property type="project" value="TreeGrafter"/>
</dbReference>
<dbReference type="GO" id="GO:0019546">
    <property type="term" value="P:L-arginine deiminase pathway"/>
    <property type="evidence" value="ECO:0007669"/>
    <property type="project" value="TreeGrafter"/>
</dbReference>
<feature type="region of interest" description="Disordered" evidence="4">
    <location>
        <begin position="122"/>
        <end position="154"/>
    </location>
</feature>
<evidence type="ECO:0000256" key="4">
    <source>
        <dbReference type="SAM" id="MobiDB-lite"/>
    </source>
</evidence>
<feature type="domain" description="Aspartate/glutamate/uridylate kinase" evidence="5">
    <location>
        <begin position="160"/>
        <end position="290"/>
    </location>
</feature>
<accession>A0A455T731</accession>
<dbReference type="PRINTS" id="PR01469">
    <property type="entry name" value="CARBMTKINASE"/>
</dbReference>
<dbReference type="InterPro" id="IPR036393">
    <property type="entry name" value="AceGlu_kinase-like_sf"/>
</dbReference>
<evidence type="ECO:0000313" key="6">
    <source>
        <dbReference type="EMBL" id="BBH95045.1"/>
    </source>
</evidence>
<gene>
    <name evidence="6" type="ORF">KTA_32440</name>
</gene>
<dbReference type="InterPro" id="IPR001048">
    <property type="entry name" value="Asp/Glu/Uridylate_kinase"/>
</dbReference>
<name>A0A455T731_9CHLR</name>
<evidence type="ECO:0000259" key="5">
    <source>
        <dbReference type="Pfam" id="PF00696"/>
    </source>
</evidence>
<dbReference type="SUPFAM" id="SSF53633">
    <property type="entry name" value="Carbamate kinase-like"/>
    <property type="match status" value="1"/>
</dbReference>
<organism evidence="6">
    <name type="scientific">Thermogemmatispora argillosa</name>
    <dbReference type="NCBI Taxonomy" id="2045280"/>
    <lineage>
        <taxon>Bacteria</taxon>
        <taxon>Bacillati</taxon>
        <taxon>Chloroflexota</taxon>
        <taxon>Ktedonobacteria</taxon>
        <taxon>Thermogemmatisporales</taxon>
        <taxon>Thermogemmatisporaceae</taxon>
        <taxon>Thermogemmatispora</taxon>
    </lineage>
</organism>
<dbReference type="PANTHER" id="PTHR30409:SF1">
    <property type="entry name" value="CARBAMATE KINASE-RELATED"/>
    <property type="match status" value="1"/>
</dbReference>
<keyword evidence="3 6" id="KW-0418">Kinase</keyword>
<protein>
    <submittedName>
        <fullName evidence="6">Carbamate kinase</fullName>
    </submittedName>
</protein>
<dbReference type="EMBL" id="AP019377">
    <property type="protein sequence ID" value="BBH95045.1"/>
    <property type="molecule type" value="Genomic_DNA"/>
</dbReference>
<comment type="similarity">
    <text evidence="1">Belongs to the carbamate kinase family.</text>
</comment>
<dbReference type="PANTHER" id="PTHR30409">
    <property type="entry name" value="CARBAMATE KINASE"/>
    <property type="match status" value="1"/>
</dbReference>
<reference evidence="6" key="1">
    <citation type="submission" date="2018-12" db="EMBL/GenBank/DDBJ databases">
        <title>Novel natural products biosynthetic potential of the class Ktedonobacteria.</title>
        <authorList>
            <person name="Zheng Y."/>
            <person name="Saitou A."/>
            <person name="Wang C.M."/>
            <person name="Toyoda A."/>
            <person name="Minakuchi Y."/>
            <person name="Sekiguchi Y."/>
            <person name="Ueda K."/>
            <person name="Takano H."/>
            <person name="Sakai Y."/>
            <person name="Yokota A."/>
            <person name="Yabe S."/>
        </authorList>
    </citation>
    <scope>NUCLEOTIDE SEQUENCE</scope>
    <source>
        <strain evidence="6">A3-2</strain>
    </source>
</reference>
<evidence type="ECO:0000256" key="2">
    <source>
        <dbReference type="ARBA" id="ARBA00022679"/>
    </source>
</evidence>
<dbReference type="InterPro" id="IPR003964">
    <property type="entry name" value="Carb_kinase"/>
</dbReference>
<proteinExistence type="inferred from homology"/>
<keyword evidence="2" id="KW-0808">Transferase</keyword>
<dbReference type="Pfam" id="PF00696">
    <property type="entry name" value="AA_kinase"/>
    <property type="match status" value="1"/>
</dbReference>